<dbReference type="Proteomes" id="UP000619761">
    <property type="component" value="Unassembled WGS sequence"/>
</dbReference>
<dbReference type="SUPFAM" id="SSF55729">
    <property type="entry name" value="Acyl-CoA N-acyltransferases (Nat)"/>
    <property type="match status" value="1"/>
</dbReference>
<dbReference type="Gene3D" id="3.40.630.30">
    <property type="match status" value="1"/>
</dbReference>
<dbReference type="Pfam" id="PF00583">
    <property type="entry name" value="Acetyltransf_1"/>
    <property type="match status" value="1"/>
</dbReference>
<keyword evidence="5" id="KW-1185">Reference proteome</keyword>
<dbReference type="EMBL" id="BMYZ01000002">
    <property type="protein sequence ID" value="GGY78245.1"/>
    <property type="molecule type" value="Genomic_DNA"/>
</dbReference>
<feature type="domain" description="N-acetyltransferase" evidence="3">
    <location>
        <begin position="2"/>
        <end position="147"/>
    </location>
</feature>
<reference evidence="5" key="1">
    <citation type="journal article" date="2019" name="Int. J. Syst. Evol. Microbiol.">
        <title>The Global Catalogue of Microorganisms (GCM) 10K type strain sequencing project: providing services to taxonomists for standard genome sequencing and annotation.</title>
        <authorList>
            <consortium name="The Broad Institute Genomics Platform"/>
            <consortium name="The Broad Institute Genome Sequencing Center for Infectious Disease"/>
            <person name="Wu L."/>
            <person name="Ma J."/>
        </authorList>
    </citation>
    <scope>NUCLEOTIDE SEQUENCE [LARGE SCALE GENOMIC DNA]</scope>
    <source>
        <strain evidence="5">KCTC 32239</strain>
    </source>
</reference>
<evidence type="ECO:0000256" key="1">
    <source>
        <dbReference type="ARBA" id="ARBA00022679"/>
    </source>
</evidence>
<evidence type="ECO:0000313" key="4">
    <source>
        <dbReference type="EMBL" id="GGY78245.1"/>
    </source>
</evidence>
<dbReference type="RefSeq" id="WP_189418854.1">
    <property type="nucleotide sequence ID" value="NZ_BMYZ01000002.1"/>
</dbReference>
<evidence type="ECO:0000313" key="5">
    <source>
        <dbReference type="Proteomes" id="UP000619761"/>
    </source>
</evidence>
<gene>
    <name evidence="4" type="ORF">GCM10011613_23570</name>
</gene>
<dbReference type="PANTHER" id="PTHR43877">
    <property type="entry name" value="AMINOALKYLPHOSPHONATE N-ACETYLTRANSFERASE-RELATED-RELATED"/>
    <property type="match status" value="1"/>
</dbReference>
<comment type="caution">
    <text evidence="4">The sequence shown here is derived from an EMBL/GenBank/DDBJ whole genome shotgun (WGS) entry which is preliminary data.</text>
</comment>
<dbReference type="PROSITE" id="PS51186">
    <property type="entry name" value="GNAT"/>
    <property type="match status" value="1"/>
</dbReference>
<dbReference type="InterPro" id="IPR016181">
    <property type="entry name" value="Acyl_CoA_acyltransferase"/>
</dbReference>
<dbReference type="CDD" id="cd04301">
    <property type="entry name" value="NAT_SF"/>
    <property type="match status" value="1"/>
</dbReference>
<evidence type="ECO:0000259" key="3">
    <source>
        <dbReference type="PROSITE" id="PS51186"/>
    </source>
</evidence>
<sequence length="147" mass="16282">MQEFRKATAADAEAIANLYRELVPAAPINVLPDRIAEIAADENTYLLVGDENGEIVATALVSLCKDVMFTRQPFAIIENVIVSQHHKRKGIGKALMKHIEAFCLAADCSKIMLLSGSDKHDAHDFYTAMGYDSDAKTGFIKKRRHFT</sequence>
<evidence type="ECO:0000256" key="2">
    <source>
        <dbReference type="ARBA" id="ARBA00023315"/>
    </source>
</evidence>
<protein>
    <recommendedName>
        <fullName evidence="3">N-acetyltransferase domain-containing protein</fullName>
    </recommendedName>
</protein>
<organism evidence="4 5">
    <name type="scientific">Cellvibrio zantedeschiae</name>
    <dbReference type="NCBI Taxonomy" id="1237077"/>
    <lineage>
        <taxon>Bacteria</taxon>
        <taxon>Pseudomonadati</taxon>
        <taxon>Pseudomonadota</taxon>
        <taxon>Gammaproteobacteria</taxon>
        <taxon>Cellvibrionales</taxon>
        <taxon>Cellvibrionaceae</taxon>
        <taxon>Cellvibrio</taxon>
    </lineage>
</organism>
<dbReference type="InterPro" id="IPR050832">
    <property type="entry name" value="Bact_Acetyltransf"/>
</dbReference>
<proteinExistence type="predicted"/>
<dbReference type="InterPro" id="IPR000182">
    <property type="entry name" value="GNAT_dom"/>
</dbReference>
<keyword evidence="1" id="KW-0808">Transferase</keyword>
<accession>A0ABQ3B3L7</accession>
<name>A0ABQ3B3L7_9GAMM</name>
<keyword evidence="2" id="KW-0012">Acyltransferase</keyword>